<evidence type="ECO:0000256" key="6">
    <source>
        <dbReference type="ARBA" id="ARBA00022781"/>
    </source>
</evidence>
<keyword evidence="8" id="KW-0406">Ion transport</keyword>
<keyword evidence="4" id="KW-0138">CF(0)</keyword>
<dbReference type="GO" id="GO:0046961">
    <property type="term" value="F:proton-transporting ATPase activity, rotational mechanism"/>
    <property type="evidence" value="ECO:0007669"/>
    <property type="project" value="TreeGrafter"/>
</dbReference>
<organism evidence="13 14">
    <name type="scientific">Aquilegia coerulea</name>
    <name type="common">Rocky mountain columbine</name>
    <dbReference type="NCBI Taxonomy" id="218851"/>
    <lineage>
        <taxon>Eukaryota</taxon>
        <taxon>Viridiplantae</taxon>
        <taxon>Streptophyta</taxon>
        <taxon>Embryophyta</taxon>
        <taxon>Tracheophyta</taxon>
        <taxon>Spermatophyta</taxon>
        <taxon>Magnoliopsida</taxon>
        <taxon>Ranunculales</taxon>
        <taxon>Ranunculaceae</taxon>
        <taxon>Thalictroideae</taxon>
        <taxon>Aquilegia</taxon>
    </lineage>
</organism>
<dbReference type="InterPro" id="IPR002146">
    <property type="entry name" value="ATP_synth_b/b'su_bac/chlpt"/>
</dbReference>
<dbReference type="PANTHER" id="PTHR33445">
    <property type="entry name" value="ATP SYNTHASE SUBUNIT B', CHLOROPLASTIC"/>
    <property type="match status" value="1"/>
</dbReference>
<keyword evidence="6" id="KW-0375">Hydrogen ion transport</keyword>
<dbReference type="FunCoup" id="A0A2G5DFS3">
    <property type="interactions" value="1307"/>
</dbReference>
<evidence type="ECO:0000256" key="1">
    <source>
        <dbReference type="ARBA" id="ARBA00004167"/>
    </source>
</evidence>
<comment type="function">
    <text evidence="10">F(1)F(0) ATP synthase produces ATP from ADP in the presence of a proton or sodium gradient. F-type ATPases consist of two structural domains, F(1) containing the extramembraneous catalytic core and F(0) containing the membrane proton channel, linked together by a central stalk and a peripheral stalk. During catalysis, ATP synthesis in the catalytic domain of F(1) is coupled via a rotary mechanism of the central stalk subunits to proton translocation.</text>
</comment>
<dbReference type="AlphaFoldDB" id="A0A2G5DFS3"/>
<accession>A0A2G5DFS3</accession>
<dbReference type="EMBL" id="KZ305037">
    <property type="protein sequence ID" value="PIA42378.1"/>
    <property type="molecule type" value="Genomic_DNA"/>
</dbReference>
<protein>
    <recommendedName>
        <fullName evidence="15">ATP synthase subunit b', chloroplastic</fullName>
    </recommendedName>
</protein>
<evidence type="ECO:0000256" key="11">
    <source>
        <dbReference type="SAM" id="Coils"/>
    </source>
</evidence>
<dbReference type="PANTHER" id="PTHR33445:SF2">
    <property type="entry name" value="ATP SYNTHASE SUBUNIT B', CHLOROPLASTIC"/>
    <property type="match status" value="1"/>
</dbReference>
<evidence type="ECO:0000256" key="4">
    <source>
        <dbReference type="ARBA" id="ARBA00022547"/>
    </source>
</evidence>
<feature type="region of interest" description="Disordered" evidence="12">
    <location>
        <begin position="1"/>
        <end position="29"/>
    </location>
</feature>
<keyword evidence="5" id="KW-0812">Transmembrane</keyword>
<sequence length="256" mass="28123">MVFGGVEPKKQTQHTHHSTQKQKQRNTTTKINRLIIQMANMIMASSKTLIPSTSSSSSVPKTPKFQLPQLPQIPILKTEIKNNTLSLKSTVSIATAAATLIATTPLPSLAAEIEKAALFDFNLTLPIIMGEFLFLMFALDKIYYSPLGNFMDARDAEIKEKLNSVKDTSTEVKQLEDEATAIMKAARAEISAALNQMKKETTVEVEAKLAEGRVKVEAELAEALAKLEEQKVETIKALDSQIATLSEEIVKKVLPV</sequence>
<keyword evidence="9" id="KW-0472">Membrane</keyword>
<comment type="similarity">
    <text evidence="2">Belongs to the ATPase B chain family.</text>
</comment>
<dbReference type="CDD" id="cd06503">
    <property type="entry name" value="ATP-synt_Fo_b"/>
    <property type="match status" value="1"/>
</dbReference>
<dbReference type="STRING" id="218851.A0A2G5DFS3"/>
<proteinExistence type="inferred from homology"/>
<feature type="compositionally biased region" description="Basic residues" evidence="12">
    <location>
        <begin position="11"/>
        <end position="24"/>
    </location>
</feature>
<gene>
    <name evidence="13" type="ORF">AQUCO_02000081v1</name>
</gene>
<evidence type="ECO:0000256" key="3">
    <source>
        <dbReference type="ARBA" id="ARBA00022448"/>
    </source>
</evidence>
<keyword evidence="11" id="KW-0175">Coiled coil</keyword>
<evidence type="ECO:0000256" key="8">
    <source>
        <dbReference type="ARBA" id="ARBA00023065"/>
    </source>
</evidence>
<dbReference type="Pfam" id="PF00430">
    <property type="entry name" value="ATP-synt_B"/>
    <property type="match status" value="1"/>
</dbReference>
<feature type="coiled-coil region" evidence="11">
    <location>
        <begin position="158"/>
        <end position="185"/>
    </location>
</feature>
<dbReference type="OrthoDB" id="3819at2759"/>
<dbReference type="GO" id="GO:0015986">
    <property type="term" value="P:proton motive force-driven ATP synthesis"/>
    <property type="evidence" value="ECO:0007669"/>
    <property type="project" value="InterPro"/>
</dbReference>
<reference evidence="13 14" key="1">
    <citation type="submission" date="2017-09" db="EMBL/GenBank/DDBJ databases">
        <title>WGS assembly of Aquilegia coerulea Goldsmith.</title>
        <authorList>
            <person name="Hodges S."/>
            <person name="Kramer E."/>
            <person name="Nordborg M."/>
            <person name="Tomkins J."/>
            <person name="Borevitz J."/>
            <person name="Derieg N."/>
            <person name="Yan J."/>
            <person name="Mihaltcheva S."/>
            <person name="Hayes R.D."/>
            <person name="Rokhsar D."/>
        </authorList>
    </citation>
    <scope>NUCLEOTIDE SEQUENCE [LARGE SCALE GENOMIC DNA]</scope>
    <source>
        <strain evidence="14">cv. Goldsmith</strain>
    </source>
</reference>
<evidence type="ECO:0000256" key="10">
    <source>
        <dbReference type="ARBA" id="ARBA00025198"/>
    </source>
</evidence>
<evidence type="ECO:0000313" key="14">
    <source>
        <dbReference type="Proteomes" id="UP000230069"/>
    </source>
</evidence>
<keyword evidence="14" id="KW-1185">Reference proteome</keyword>
<comment type="subcellular location">
    <subcellularLocation>
        <location evidence="1">Membrane</location>
        <topology evidence="1">Single-pass membrane protein</topology>
    </subcellularLocation>
</comment>
<keyword evidence="7" id="KW-1133">Transmembrane helix</keyword>
<evidence type="ECO:0008006" key="15">
    <source>
        <dbReference type="Google" id="ProtNLM"/>
    </source>
</evidence>
<dbReference type="InterPro" id="IPR050059">
    <property type="entry name" value="ATP_synthase_B_chain"/>
</dbReference>
<evidence type="ECO:0000256" key="12">
    <source>
        <dbReference type="SAM" id="MobiDB-lite"/>
    </source>
</evidence>
<dbReference type="EMBL" id="KZ305037">
    <property type="protein sequence ID" value="PIA42377.1"/>
    <property type="molecule type" value="Genomic_DNA"/>
</dbReference>
<dbReference type="GO" id="GO:0045259">
    <property type="term" value="C:proton-transporting ATP synthase complex"/>
    <property type="evidence" value="ECO:0007669"/>
    <property type="project" value="UniProtKB-KW"/>
</dbReference>
<evidence type="ECO:0000256" key="5">
    <source>
        <dbReference type="ARBA" id="ARBA00022692"/>
    </source>
</evidence>
<keyword evidence="3" id="KW-0813">Transport</keyword>
<evidence type="ECO:0000256" key="7">
    <source>
        <dbReference type="ARBA" id="ARBA00022989"/>
    </source>
</evidence>
<dbReference type="Proteomes" id="UP000230069">
    <property type="component" value="Unassembled WGS sequence"/>
</dbReference>
<evidence type="ECO:0000313" key="13">
    <source>
        <dbReference type="EMBL" id="PIA42378.1"/>
    </source>
</evidence>
<evidence type="ECO:0000256" key="9">
    <source>
        <dbReference type="ARBA" id="ARBA00023136"/>
    </source>
</evidence>
<dbReference type="HAMAP" id="MF_01398">
    <property type="entry name" value="ATP_synth_b_bprime"/>
    <property type="match status" value="1"/>
</dbReference>
<name>A0A2G5DFS3_AQUCA</name>
<evidence type="ECO:0000256" key="2">
    <source>
        <dbReference type="ARBA" id="ARBA00005513"/>
    </source>
</evidence>